<organism evidence="6 7">
    <name type="scientific">Calocera cornea HHB12733</name>
    <dbReference type="NCBI Taxonomy" id="1353952"/>
    <lineage>
        <taxon>Eukaryota</taxon>
        <taxon>Fungi</taxon>
        <taxon>Dikarya</taxon>
        <taxon>Basidiomycota</taxon>
        <taxon>Agaricomycotina</taxon>
        <taxon>Dacrymycetes</taxon>
        <taxon>Dacrymycetales</taxon>
        <taxon>Dacrymycetaceae</taxon>
        <taxon>Calocera</taxon>
    </lineage>
</organism>
<reference evidence="6 7" key="1">
    <citation type="journal article" date="2016" name="Mol. Biol. Evol.">
        <title>Comparative Genomics of Early-Diverging Mushroom-Forming Fungi Provides Insights into the Origins of Lignocellulose Decay Capabilities.</title>
        <authorList>
            <person name="Nagy L.G."/>
            <person name="Riley R."/>
            <person name="Tritt A."/>
            <person name="Adam C."/>
            <person name="Daum C."/>
            <person name="Floudas D."/>
            <person name="Sun H."/>
            <person name="Yadav J.S."/>
            <person name="Pangilinan J."/>
            <person name="Larsson K.H."/>
            <person name="Matsuura K."/>
            <person name="Barry K."/>
            <person name="Labutti K."/>
            <person name="Kuo R."/>
            <person name="Ohm R.A."/>
            <person name="Bhattacharya S.S."/>
            <person name="Shirouzu T."/>
            <person name="Yoshinaga Y."/>
            <person name="Martin F.M."/>
            <person name="Grigoriev I.V."/>
            <person name="Hibbett D.S."/>
        </authorList>
    </citation>
    <scope>NUCLEOTIDE SEQUENCE [LARGE SCALE GENOMIC DNA]</scope>
    <source>
        <strain evidence="6 7">HHB12733</strain>
    </source>
</reference>
<dbReference type="InterPro" id="IPR033453">
    <property type="entry name" value="Glyco_hydro_30_TIM-barrel"/>
</dbReference>
<dbReference type="InterPro" id="IPR017853">
    <property type="entry name" value="GH"/>
</dbReference>
<sequence length="530" mass="56789">MAGGFVSGTGCTTACAGNSAELCGGGWRLNIYSYGASSTSTSTSSSASATSTTGPQIWDIWYTSNDQSTLFQRAALSNPITFTTPGSIGQADIIVSDNQLYQDMDGFGVSLPDSSASMLANLKSANSNNYWQLLHTLFDTTDGAATAGLSIIRVPLGASDFSPNVYSFHDNYDPNLGSFNINAAPSYLWSTLADIVSVNPSIKIMVAPWSPPGWMKDSGSMLGGTFQGSYVSTLAAYLLKCVQGFQSKGFTVSHLAIQNEPENSNPTYPTCLMNASDGANVAAQLRSLLNNNGFGNLKIMAWEHNWDQAANYPVQELQDQNNAFAGASFHCYAGSVDQQMSFYNAFPNKEVHFTECIGTFGSDWWSDIKWDMSNLMIGAPSYMSRSVVMWAVALDGGGNPKLPGTDSCGGPGCRPIATVNYDGTYSLNQEFYSLAHGSRAVVPKDSGGPFGQRIGSSINGNLNYELVVSAYKTGRSAAANTNWNRYSLVVVNWNDQSGGGPVTTTIEFRGMQATYSFPIGVTTLWWFAEN</sequence>
<evidence type="ECO:0000256" key="3">
    <source>
        <dbReference type="ARBA" id="ARBA00022801"/>
    </source>
</evidence>
<dbReference type="InterPro" id="IPR001139">
    <property type="entry name" value="Glyco_hydro_30"/>
</dbReference>
<dbReference type="InParanoid" id="A0A165FUV5"/>
<dbReference type="GO" id="GO:0016020">
    <property type="term" value="C:membrane"/>
    <property type="evidence" value="ECO:0007669"/>
    <property type="project" value="GOC"/>
</dbReference>
<dbReference type="Pfam" id="PF02055">
    <property type="entry name" value="Glyco_hydro_30"/>
    <property type="match status" value="1"/>
</dbReference>
<dbReference type="Gene3D" id="2.60.40.1180">
    <property type="entry name" value="Golgi alpha-mannosidase II"/>
    <property type="match status" value="1"/>
</dbReference>
<dbReference type="InterPro" id="IPR013780">
    <property type="entry name" value="Glyco_hydro_b"/>
</dbReference>
<dbReference type="PANTHER" id="PTHR11069">
    <property type="entry name" value="GLUCOSYLCERAMIDASE"/>
    <property type="match status" value="1"/>
</dbReference>
<accession>A0A165FUV5</accession>
<keyword evidence="2" id="KW-0732">Signal</keyword>
<evidence type="ECO:0000259" key="5">
    <source>
        <dbReference type="Pfam" id="PF02055"/>
    </source>
</evidence>
<comment type="similarity">
    <text evidence="1 4">Belongs to the glycosyl hydrolase 30 family.</text>
</comment>
<name>A0A165FUV5_9BASI</name>
<protein>
    <submittedName>
        <fullName evidence="6">Glycoside hydrolase family 30 protein</fullName>
    </submittedName>
</protein>
<dbReference type="OrthoDB" id="2160638at2759"/>
<feature type="domain" description="Glycosyl hydrolase family 30 TIM-barrel" evidence="5">
    <location>
        <begin position="105"/>
        <end position="355"/>
    </location>
</feature>
<evidence type="ECO:0000256" key="2">
    <source>
        <dbReference type="ARBA" id="ARBA00022729"/>
    </source>
</evidence>
<evidence type="ECO:0000313" key="7">
    <source>
        <dbReference type="Proteomes" id="UP000076842"/>
    </source>
</evidence>
<keyword evidence="3 4" id="KW-0378">Hydrolase</keyword>
<gene>
    <name evidence="6" type="ORF">CALCODRAFT_434517</name>
</gene>
<keyword evidence="7" id="KW-1185">Reference proteome</keyword>
<dbReference type="Gene3D" id="3.20.20.80">
    <property type="entry name" value="Glycosidases"/>
    <property type="match status" value="1"/>
</dbReference>
<dbReference type="STRING" id="1353952.A0A165FUV5"/>
<proteinExistence type="inferred from homology"/>
<keyword evidence="4" id="KW-0326">Glycosidase</keyword>
<dbReference type="GO" id="GO:0004348">
    <property type="term" value="F:glucosylceramidase activity"/>
    <property type="evidence" value="ECO:0007669"/>
    <property type="project" value="InterPro"/>
</dbReference>
<dbReference type="SUPFAM" id="SSF51445">
    <property type="entry name" value="(Trans)glycosidases"/>
    <property type="match status" value="1"/>
</dbReference>
<dbReference type="Proteomes" id="UP000076842">
    <property type="component" value="Unassembled WGS sequence"/>
</dbReference>
<evidence type="ECO:0000313" key="6">
    <source>
        <dbReference type="EMBL" id="KZT57229.1"/>
    </source>
</evidence>
<evidence type="ECO:0000256" key="1">
    <source>
        <dbReference type="ARBA" id="ARBA00005382"/>
    </source>
</evidence>
<dbReference type="GO" id="GO:0006680">
    <property type="term" value="P:glucosylceramide catabolic process"/>
    <property type="evidence" value="ECO:0007669"/>
    <property type="project" value="TreeGrafter"/>
</dbReference>
<dbReference type="AlphaFoldDB" id="A0A165FUV5"/>
<dbReference type="PANTHER" id="PTHR11069:SF23">
    <property type="entry name" value="LYSOSOMAL ACID GLUCOSYLCERAMIDASE"/>
    <property type="match status" value="1"/>
</dbReference>
<dbReference type="EMBL" id="KV423966">
    <property type="protein sequence ID" value="KZT57229.1"/>
    <property type="molecule type" value="Genomic_DNA"/>
</dbReference>
<evidence type="ECO:0000256" key="4">
    <source>
        <dbReference type="RuleBase" id="RU361188"/>
    </source>
</evidence>